<evidence type="ECO:0000313" key="7">
    <source>
        <dbReference type="Proteomes" id="UP000830115"/>
    </source>
</evidence>
<protein>
    <submittedName>
        <fullName evidence="6">Winged helix-turn-helix domain-containing protein</fullName>
    </submittedName>
</protein>
<feature type="compositionally biased region" description="Low complexity" evidence="4">
    <location>
        <begin position="7"/>
        <end position="16"/>
    </location>
</feature>
<accession>A0ABY4M893</accession>
<dbReference type="Pfam" id="PF12840">
    <property type="entry name" value="HTH_20"/>
    <property type="match status" value="1"/>
</dbReference>
<evidence type="ECO:0000259" key="5">
    <source>
        <dbReference type="SMART" id="SM00418"/>
    </source>
</evidence>
<dbReference type="InterPro" id="IPR051011">
    <property type="entry name" value="Metal_resp_trans_reg"/>
</dbReference>
<evidence type="ECO:0000256" key="1">
    <source>
        <dbReference type="ARBA" id="ARBA00023015"/>
    </source>
</evidence>
<feature type="compositionally biased region" description="Low complexity" evidence="4">
    <location>
        <begin position="23"/>
        <end position="45"/>
    </location>
</feature>
<sequence length="135" mass="13996">MATPTARSRCAAAGSPSCPPSSPSNRCSSTPPWAPRTPSCSSTTSPPDPAGAAALWQDEPTDSALPSLLGRTRADVMECLRETGSTGEIARRLKISNPSVSQHIGVLRRAGLVATERRHNASVHTLTPLGEAVLG</sequence>
<dbReference type="CDD" id="cd00090">
    <property type="entry name" value="HTH_ARSR"/>
    <property type="match status" value="1"/>
</dbReference>
<dbReference type="Proteomes" id="UP000830115">
    <property type="component" value="Chromosome"/>
</dbReference>
<dbReference type="InterPro" id="IPR011991">
    <property type="entry name" value="ArsR-like_HTH"/>
</dbReference>
<evidence type="ECO:0000256" key="3">
    <source>
        <dbReference type="ARBA" id="ARBA00023163"/>
    </source>
</evidence>
<dbReference type="PANTHER" id="PTHR43132:SF8">
    <property type="entry name" value="HTH-TYPE TRANSCRIPTIONAL REGULATOR KMTR"/>
    <property type="match status" value="1"/>
</dbReference>
<feature type="region of interest" description="Disordered" evidence="4">
    <location>
        <begin position="1"/>
        <end position="69"/>
    </location>
</feature>
<gene>
    <name evidence="6" type="ORF">K9S39_20860</name>
</gene>
<dbReference type="Gene3D" id="1.10.10.10">
    <property type="entry name" value="Winged helix-like DNA-binding domain superfamily/Winged helix DNA-binding domain"/>
    <property type="match status" value="1"/>
</dbReference>
<organism evidence="6 7">
    <name type="scientific">Streptomyces halobius</name>
    <dbReference type="NCBI Taxonomy" id="2879846"/>
    <lineage>
        <taxon>Bacteria</taxon>
        <taxon>Bacillati</taxon>
        <taxon>Actinomycetota</taxon>
        <taxon>Actinomycetes</taxon>
        <taxon>Kitasatosporales</taxon>
        <taxon>Streptomycetaceae</taxon>
        <taxon>Streptomyces</taxon>
    </lineage>
</organism>
<evidence type="ECO:0000256" key="2">
    <source>
        <dbReference type="ARBA" id="ARBA00023125"/>
    </source>
</evidence>
<dbReference type="PANTHER" id="PTHR43132">
    <property type="entry name" value="ARSENICAL RESISTANCE OPERON REPRESSOR ARSR-RELATED"/>
    <property type="match status" value="1"/>
</dbReference>
<keyword evidence="3" id="KW-0804">Transcription</keyword>
<keyword evidence="2" id="KW-0238">DNA-binding</keyword>
<reference evidence="6" key="1">
    <citation type="submission" date="2021-10" db="EMBL/GenBank/DDBJ databases">
        <title>Streptomyces nigrumlapis sp.nov.,an antimicrobial producing actinobacterium isolated from Black Gobi rocks.</title>
        <authorList>
            <person name="Wen Y."/>
            <person name="Zhang W."/>
            <person name="Liu X.G."/>
        </authorList>
    </citation>
    <scope>NUCLEOTIDE SEQUENCE</scope>
    <source>
        <strain evidence="6">ST13-2-2</strain>
    </source>
</reference>
<dbReference type="InterPro" id="IPR036388">
    <property type="entry name" value="WH-like_DNA-bd_sf"/>
</dbReference>
<feature type="domain" description="HTH arsR-type" evidence="5">
    <location>
        <begin position="63"/>
        <end position="134"/>
    </location>
</feature>
<dbReference type="InterPro" id="IPR036390">
    <property type="entry name" value="WH_DNA-bd_sf"/>
</dbReference>
<dbReference type="EMBL" id="CP086322">
    <property type="protein sequence ID" value="UQA93999.1"/>
    <property type="molecule type" value="Genomic_DNA"/>
</dbReference>
<evidence type="ECO:0000313" key="6">
    <source>
        <dbReference type="EMBL" id="UQA93999.1"/>
    </source>
</evidence>
<proteinExistence type="predicted"/>
<dbReference type="SMART" id="SM00418">
    <property type="entry name" value="HTH_ARSR"/>
    <property type="match status" value="1"/>
</dbReference>
<keyword evidence="1" id="KW-0805">Transcription regulation</keyword>
<name>A0ABY4M893_9ACTN</name>
<evidence type="ECO:0000256" key="4">
    <source>
        <dbReference type="SAM" id="MobiDB-lite"/>
    </source>
</evidence>
<dbReference type="InterPro" id="IPR001845">
    <property type="entry name" value="HTH_ArsR_DNA-bd_dom"/>
</dbReference>
<keyword evidence="7" id="KW-1185">Reference proteome</keyword>
<dbReference type="SUPFAM" id="SSF46785">
    <property type="entry name" value="Winged helix' DNA-binding domain"/>
    <property type="match status" value="1"/>
</dbReference>